<reference evidence="2" key="1">
    <citation type="journal article" date="2019" name="Int. J. Syst. Evol. Microbiol.">
        <title>The Global Catalogue of Microorganisms (GCM) 10K type strain sequencing project: providing services to taxonomists for standard genome sequencing and annotation.</title>
        <authorList>
            <consortium name="The Broad Institute Genomics Platform"/>
            <consortium name="The Broad Institute Genome Sequencing Center for Infectious Disease"/>
            <person name="Wu L."/>
            <person name="Ma J."/>
        </authorList>
    </citation>
    <scope>NUCLEOTIDE SEQUENCE [LARGE SCALE GENOMIC DNA]</scope>
    <source>
        <strain evidence="2">KCTC 33576</strain>
    </source>
</reference>
<dbReference type="InterPro" id="IPR017523">
    <property type="entry name" value="Rv3268"/>
</dbReference>
<sequence length="250" mass="27071">MTSGANFLQATLSSMLQDPGHPRLTWYGGDFERIELSGAVLGNWVNKTTNLLCEEFDCEPGRTLLVDLPPHWRLLTWSLAVLRAGGRLTLEPTREPDVIITDTPDTFSDARELIVVTLAALARRYPGELPPGAVDAAGAVMTYGDSLGFVPPTDVSQCAVTTTDGHITYAQLPDWVRSATEDTGDRTLLRVASDSVESRVSVLQHAVGVWSHGGSVVLFGPEMTGEIADDSARLQRIIESEKITTVIDIP</sequence>
<evidence type="ECO:0000313" key="1">
    <source>
        <dbReference type="EMBL" id="MFD2839855.1"/>
    </source>
</evidence>
<dbReference type="RefSeq" id="WP_377465428.1">
    <property type="nucleotide sequence ID" value="NZ_JBHUOP010000002.1"/>
</dbReference>
<accession>A0ABW5XBN3</accession>
<comment type="caution">
    <text evidence="1">The sequence shown here is derived from an EMBL/GenBank/DDBJ whole genome shotgun (WGS) entry which is preliminary data.</text>
</comment>
<dbReference type="EMBL" id="JBHUOP010000002">
    <property type="protein sequence ID" value="MFD2839855.1"/>
    <property type="molecule type" value="Genomic_DNA"/>
</dbReference>
<evidence type="ECO:0000313" key="2">
    <source>
        <dbReference type="Proteomes" id="UP001597391"/>
    </source>
</evidence>
<dbReference type="NCBIfam" id="TIGR03089">
    <property type="entry name" value="TIGR03089 family protein"/>
    <property type="match status" value="1"/>
</dbReference>
<keyword evidence="2" id="KW-1185">Reference proteome</keyword>
<dbReference type="Proteomes" id="UP001597391">
    <property type="component" value="Unassembled WGS sequence"/>
</dbReference>
<dbReference type="SUPFAM" id="SSF56801">
    <property type="entry name" value="Acetyl-CoA synthetase-like"/>
    <property type="match status" value="1"/>
</dbReference>
<organism evidence="1 2">
    <name type="scientific">Populibacterium corticicola</name>
    <dbReference type="NCBI Taxonomy" id="1812826"/>
    <lineage>
        <taxon>Bacteria</taxon>
        <taxon>Bacillati</taxon>
        <taxon>Actinomycetota</taxon>
        <taxon>Actinomycetes</taxon>
        <taxon>Micrococcales</taxon>
        <taxon>Jonesiaceae</taxon>
        <taxon>Populibacterium</taxon>
    </lineage>
</organism>
<proteinExistence type="predicted"/>
<gene>
    <name evidence="1" type="ORF">ACFSYH_04640</name>
</gene>
<protein>
    <submittedName>
        <fullName evidence="1">TIGR03089 family protein</fullName>
    </submittedName>
</protein>
<name>A0ABW5XBN3_9MICO</name>